<dbReference type="EMBL" id="LYND01000195">
    <property type="protein sequence ID" value="ODA05865.1"/>
    <property type="molecule type" value="Genomic_DNA"/>
</dbReference>
<sequence>MSFYHHPIKRDNAMTHVIVSGYSINQPTESDIPSKMVQSKLTIELMFTSNDCSPAKYEAFLNKFQHFLNDNYQ</sequence>
<name>A0ABX2Z7P9_PAEPO</name>
<organism evidence="1 2">
    <name type="scientific">Paenibacillus polymyxa</name>
    <name type="common">Bacillus polymyxa</name>
    <dbReference type="NCBI Taxonomy" id="1406"/>
    <lineage>
        <taxon>Bacteria</taxon>
        <taxon>Bacillati</taxon>
        <taxon>Bacillota</taxon>
        <taxon>Bacilli</taxon>
        <taxon>Bacillales</taxon>
        <taxon>Paenibacillaceae</taxon>
        <taxon>Paenibacillus</taxon>
    </lineage>
</organism>
<protein>
    <submittedName>
        <fullName evidence="1">Uncharacterized protein</fullName>
    </submittedName>
</protein>
<comment type="caution">
    <text evidence="1">The sequence shown here is derived from an EMBL/GenBank/DDBJ whole genome shotgun (WGS) entry which is preliminary data.</text>
</comment>
<dbReference type="Proteomes" id="UP000094974">
    <property type="component" value="Unassembled WGS sequence"/>
</dbReference>
<proteinExistence type="predicted"/>
<evidence type="ECO:0000313" key="1">
    <source>
        <dbReference type="EMBL" id="ODA05865.1"/>
    </source>
</evidence>
<keyword evidence="2" id="KW-1185">Reference proteome</keyword>
<reference evidence="2" key="1">
    <citation type="submission" date="2016-05" db="EMBL/GenBank/DDBJ databases">
        <title>Whole genome shotgun sequencing of cultured foodborne pathogen.</title>
        <authorList>
            <person name="Zheng J."/>
            <person name="Timme R."/>
            <person name="Allard M."/>
            <person name="Strain E."/>
            <person name="Luo Y."/>
            <person name="Brown E."/>
        </authorList>
    </citation>
    <scope>NUCLEOTIDE SEQUENCE [LARGE SCALE GENOMIC DNA]</scope>
    <source>
        <strain evidence="2">CFSAN034343</strain>
    </source>
</reference>
<evidence type="ECO:0000313" key="2">
    <source>
        <dbReference type="Proteomes" id="UP000094974"/>
    </source>
</evidence>
<accession>A0ABX2Z7P9</accession>
<gene>
    <name evidence="1" type="ORF">A7312_16370</name>
</gene>